<keyword evidence="1" id="KW-0732">Signal</keyword>
<gene>
    <name evidence="2" type="ordered locus">bll7765</name>
</gene>
<proteinExistence type="predicted"/>
<dbReference type="EMBL" id="BA000040">
    <property type="protein sequence ID" value="BAC53030.1"/>
    <property type="molecule type" value="Genomic_DNA"/>
</dbReference>
<reference evidence="3" key="1">
    <citation type="journal article" date="2002" name="DNA Res.">
        <title>Complete genomic sequence of nitrogen-fixing symbiotic bacterium Bradyrhizobium japonicum USDA110.</title>
        <authorList>
            <person name="Kaneko T."/>
            <person name="Nakamura Y."/>
            <person name="Sato S."/>
            <person name="Minamisawa K."/>
            <person name="Uchiumi T."/>
            <person name="Sasamoto S."/>
            <person name="Watanabe A."/>
            <person name="Idesawa K."/>
            <person name="Iriguchi M."/>
            <person name="Kawashima K."/>
            <person name="Kohara M."/>
            <person name="Matsumoto M."/>
            <person name="Shimpo S."/>
            <person name="Tsuruoka H."/>
            <person name="Wada T."/>
            <person name="Yamada M."/>
            <person name="Tabata S."/>
        </authorList>
    </citation>
    <scope>NUCLEOTIDE SEQUENCE [LARGE SCALE GENOMIC DNA]</scope>
    <source>
        <strain evidence="3">JCM 10833 / BCRC 13528 / IAM 13628 / NBRC 14792 / USDA 110</strain>
    </source>
</reference>
<evidence type="ECO:0000256" key="1">
    <source>
        <dbReference type="SAM" id="SignalP"/>
    </source>
</evidence>
<evidence type="ECO:0000313" key="2">
    <source>
        <dbReference type="EMBL" id="BAC53030.1"/>
    </source>
</evidence>
<keyword evidence="3" id="KW-1185">Reference proteome</keyword>
<accession>Q89CN2</accession>
<dbReference type="STRING" id="224911.AAV28_36520"/>
<feature type="chain" id="PRO_5004305727" evidence="1">
    <location>
        <begin position="35"/>
        <end position="203"/>
    </location>
</feature>
<protein>
    <submittedName>
        <fullName evidence="2">Bll7765 protein</fullName>
    </submittedName>
</protein>
<feature type="signal peptide" evidence="1">
    <location>
        <begin position="1"/>
        <end position="34"/>
    </location>
</feature>
<dbReference type="OrthoDB" id="9256107at2"/>
<dbReference type="Proteomes" id="UP000002526">
    <property type="component" value="Chromosome"/>
</dbReference>
<sequence length="203" mass="23052">MAEQARGLFMRLCRLAILRIALSSVVPFIAPAHADRIGYEGVVDISAEAGTLRAEHHHDWGYSSEKSRWKMISSTRDPFTADNDYSYLRLHDTTTGTELFRRPVPALTYIWISPNLKYVVGLSHIMLWNPCQLVVFSKSGDRLLERDMVSADWPGVRWSASNWIYWYKEPAPKIAIADDGTNATLTIEDPLGVPRQFQFPAAR</sequence>
<name>Q89CN2_BRADU</name>
<dbReference type="PATRIC" id="fig|224911.44.peg.7906"/>
<dbReference type="GeneID" id="46494694"/>
<evidence type="ECO:0000313" key="3">
    <source>
        <dbReference type="Proteomes" id="UP000002526"/>
    </source>
</evidence>
<dbReference type="HOGENOM" id="CLU_1346757_0_0_5"/>
<dbReference type="InParanoid" id="Q89CN2"/>
<dbReference type="KEGG" id="bja:bll7765"/>
<dbReference type="RefSeq" id="WP_011090490.1">
    <property type="nucleotide sequence ID" value="NC_004463.1"/>
</dbReference>
<organism evidence="2 3">
    <name type="scientific">Bradyrhizobium diazoefficiens (strain JCM 10833 / BCRC 13528 / IAM 13628 / NBRC 14792 / USDA 110)</name>
    <dbReference type="NCBI Taxonomy" id="224911"/>
    <lineage>
        <taxon>Bacteria</taxon>
        <taxon>Pseudomonadati</taxon>
        <taxon>Pseudomonadota</taxon>
        <taxon>Alphaproteobacteria</taxon>
        <taxon>Hyphomicrobiales</taxon>
        <taxon>Nitrobacteraceae</taxon>
        <taxon>Bradyrhizobium</taxon>
    </lineage>
</organism>
<dbReference type="AlphaFoldDB" id="Q89CN2"/>
<dbReference type="EnsemblBacteria" id="BAC53030">
    <property type="protein sequence ID" value="BAC53030"/>
    <property type="gene ID" value="BAC53030"/>
</dbReference>